<protein>
    <recommendedName>
        <fullName evidence="4">NAD(P)-binding domain-containing protein</fullName>
    </recommendedName>
</protein>
<evidence type="ECO:0008006" key="4">
    <source>
        <dbReference type="Google" id="ProtNLM"/>
    </source>
</evidence>
<proteinExistence type="inferred from homology"/>
<sequence length="214" mass="23650">MVSEKVLVLSATGLAGICVLRELLHRKVPALAFHRNPNKIPNDLTNNPLLEAIISLLGPSSDRQPREAFANYYRTIIPIMQEHDVRRFLALATTVIYRPKDRTSVSRASIAGLIRVIANSGYHNILAIQEYFETINSASIEWTVYRLGMLSGTSDAAAWLADRNQGNVFTRPVRAAGFTSGVNRSILAKWLVDTALDQSAKWAHQMPAVSNPGK</sequence>
<evidence type="ECO:0000256" key="1">
    <source>
        <dbReference type="ARBA" id="ARBA00038376"/>
    </source>
</evidence>
<evidence type="ECO:0000313" key="3">
    <source>
        <dbReference type="Proteomes" id="UP000738349"/>
    </source>
</evidence>
<dbReference type="InterPro" id="IPR036291">
    <property type="entry name" value="NAD(P)-bd_dom_sf"/>
</dbReference>
<dbReference type="Proteomes" id="UP000738349">
    <property type="component" value="Unassembled WGS sequence"/>
</dbReference>
<comment type="caution">
    <text evidence="2">The sequence shown here is derived from an EMBL/GenBank/DDBJ whole genome shotgun (WGS) entry which is preliminary data.</text>
</comment>
<dbReference type="SUPFAM" id="SSF51735">
    <property type="entry name" value="NAD(P)-binding Rossmann-fold domains"/>
    <property type="match status" value="1"/>
</dbReference>
<evidence type="ECO:0000313" key="2">
    <source>
        <dbReference type="EMBL" id="KAH7124801.1"/>
    </source>
</evidence>
<name>A0A9P9ILH4_9HYPO</name>
<reference evidence="2" key="1">
    <citation type="journal article" date="2021" name="Nat. Commun.">
        <title>Genetic determinants of endophytism in the Arabidopsis root mycobiome.</title>
        <authorList>
            <person name="Mesny F."/>
            <person name="Miyauchi S."/>
            <person name="Thiergart T."/>
            <person name="Pickel B."/>
            <person name="Atanasova L."/>
            <person name="Karlsson M."/>
            <person name="Huettel B."/>
            <person name="Barry K.W."/>
            <person name="Haridas S."/>
            <person name="Chen C."/>
            <person name="Bauer D."/>
            <person name="Andreopoulos W."/>
            <person name="Pangilinan J."/>
            <person name="LaButti K."/>
            <person name="Riley R."/>
            <person name="Lipzen A."/>
            <person name="Clum A."/>
            <person name="Drula E."/>
            <person name="Henrissat B."/>
            <person name="Kohler A."/>
            <person name="Grigoriev I.V."/>
            <person name="Martin F.M."/>
            <person name="Hacquard S."/>
        </authorList>
    </citation>
    <scope>NUCLEOTIDE SEQUENCE</scope>
    <source>
        <strain evidence="2">MPI-CAGE-AT-0147</strain>
    </source>
</reference>
<dbReference type="EMBL" id="JAGMUV010000021">
    <property type="protein sequence ID" value="KAH7124801.1"/>
    <property type="molecule type" value="Genomic_DNA"/>
</dbReference>
<keyword evidence="3" id="KW-1185">Reference proteome</keyword>
<dbReference type="Gene3D" id="3.40.50.720">
    <property type="entry name" value="NAD(P)-binding Rossmann-like Domain"/>
    <property type="match status" value="1"/>
</dbReference>
<dbReference type="PANTHER" id="PTHR43355">
    <property type="entry name" value="FLAVIN REDUCTASE (NADPH)"/>
    <property type="match status" value="1"/>
</dbReference>
<gene>
    <name evidence="2" type="ORF">EDB81DRAFT_847044</name>
</gene>
<comment type="similarity">
    <text evidence="1">Belongs to the avfA family.</text>
</comment>
<dbReference type="AlphaFoldDB" id="A0A9P9ILH4"/>
<dbReference type="OrthoDB" id="10254221at2759"/>
<accession>A0A9P9ILH4</accession>
<dbReference type="PANTHER" id="PTHR43355:SF2">
    <property type="entry name" value="FLAVIN REDUCTASE (NADPH)"/>
    <property type="match status" value="1"/>
</dbReference>
<organism evidence="2 3">
    <name type="scientific">Dactylonectria macrodidyma</name>
    <dbReference type="NCBI Taxonomy" id="307937"/>
    <lineage>
        <taxon>Eukaryota</taxon>
        <taxon>Fungi</taxon>
        <taxon>Dikarya</taxon>
        <taxon>Ascomycota</taxon>
        <taxon>Pezizomycotina</taxon>
        <taxon>Sordariomycetes</taxon>
        <taxon>Hypocreomycetidae</taxon>
        <taxon>Hypocreales</taxon>
        <taxon>Nectriaceae</taxon>
        <taxon>Dactylonectria</taxon>
    </lineage>
</organism>
<dbReference type="InterPro" id="IPR051606">
    <property type="entry name" value="Polyketide_Oxido-like"/>
</dbReference>
<dbReference type="GO" id="GO:0016646">
    <property type="term" value="F:oxidoreductase activity, acting on the CH-NH group of donors, NAD or NADP as acceptor"/>
    <property type="evidence" value="ECO:0007669"/>
    <property type="project" value="TreeGrafter"/>
</dbReference>